<dbReference type="Proteomes" id="UP000198211">
    <property type="component" value="Unassembled WGS sequence"/>
</dbReference>
<protein>
    <submittedName>
        <fullName evidence="1">Mar9 Transposase</fullName>
    </submittedName>
</protein>
<reference evidence="2" key="1">
    <citation type="submission" date="2017-03" db="EMBL/GenBank/DDBJ databases">
        <title>Phytopthora megakarya and P. palmivora, two closely related causual agents of cacao black pod achieved similar genome size and gene model numbers by different mechanisms.</title>
        <authorList>
            <person name="Ali S."/>
            <person name="Shao J."/>
            <person name="Larry D.J."/>
            <person name="Kronmiller B."/>
            <person name="Shen D."/>
            <person name="Strem M.D."/>
            <person name="Melnick R.L."/>
            <person name="Guiltinan M.J."/>
            <person name="Tyler B.M."/>
            <person name="Meinhardt L.W."/>
            <person name="Bailey B.A."/>
        </authorList>
    </citation>
    <scope>NUCLEOTIDE SEQUENCE [LARGE SCALE GENOMIC DNA]</scope>
    <source>
        <strain evidence="2">zdho120</strain>
    </source>
</reference>
<comment type="caution">
    <text evidence="1">The sequence shown here is derived from an EMBL/GenBank/DDBJ whole genome shotgun (WGS) entry which is preliminary data.</text>
</comment>
<gene>
    <name evidence="1" type="ORF">PHMEG_00031310</name>
</gene>
<dbReference type="Gene3D" id="3.30.420.10">
    <property type="entry name" value="Ribonuclease H-like superfamily/Ribonuclease H"/>
    <property type="match status" value="1"/>
</dbReference>
<dbReference type="PANTHER" id="PTHR47169:SF2">
    <property type="entry name" value="OS01G0541250 PROTEIN"/>
    <property type="match status" value="1"/>
</dbReference>
<evidence type="ECO:0000313" key="1">
    <source>
        <dbReference type="EMBL" id="OWY98030.1"/>
    </source>
</evidence>
<dbReference type="OrthoDB" id="143067at2759"/>
<dbReference type="AlphaFoldDB" id="A0A225UY22"/>
<name>A0A225UY22_9STRA</name>
<sequence>MARTSNWHNVFVHIYEKWFNDDVDGRSYLLLPDEEPPQRRRRSKRHMPKTMFLAANVMICILQSKGDNEYKLPHMGKQKLRREG</sequence>
<dbReference type="EMBL" id="NBNE01009828">
    <property type="protein sequence ID" value="OWY98030.1"/>
    <property type="molecule type" value="Genomic_DNA"/>
</dbReference>
<accession>A0A225UY22</accession>
<keyword evidence="2" id="KW-1185">Reference proteome</keyword>
<evidence type="ECO:0000313" key="2">
    <source>
        <dbReference type="Proteomes" id="UP000198211"/>
    </source>
</evidence>
<dbReference type="PANTHER" id="PTHR47169">
    <property type="entry name" value="OS01G0541250 PROTEIN"/>
    <property type="match status" value="1"/>
</dbReference>
<proteinExistence type="predicted"/>
<dbReference type="InterPro" id="IPR036397">
    <property type="entry name" value="RNaseH_sf"/>
</dbReference>
<dbReference type="GO" id="GO:0003676">
    <property type="term" value="F:nucleic acid binding"/>
    <property type="evidence" value="ECO:0007669"/>
    <property type="project" value="InterPro"/>
</dbReference>
<organism evidence="1 2">
    <name type="scientific">Phytophthora megakarya</name>
    <dbReference type="NCBI Taxonomy" id="4795"/>
    <lineage>
        <taxon>Eukaryota</taxon>
        <taxon>Sar</taxon>
        <taxon>Stramenopiles</taxon>
        <taxon>Oomycota</taxon>
        <taxon>Peronosporomycetes</taxon>
        <taxon>Peronosporales</taxon>
        <taxon>Peronosporaceae</taxon>
        <taxon>Phytophthora</taxon>
    </lineage>
</organism>